<comment type="caution">
    <text evidence="1">The sequence shown here is derived from an EMBL/GenBank/DDBJ whole genome shotgun (WGS) entry which is preliminary data.</text>
</comment>
<sequence length="370" mass="39699">MALGSVSVSSTDSGQGDFTQVEKQFLFIGAAGKNAATIQYIDQTTNLDDVLGIPSSKLKTAIQWARQNAGTNWTCIAMPQAAAGTWSAAFDTAMAQNLVCEMVVVTDAVTTQTELDDMNAAVTSAENQYGRYLHMIAVTDVIDKTLESWADFIAGFEFLQDGVAAPSLSLIPQVFDGWLGTYCGRLCHEDQSIADTPMRVESGAIVGLSTLPVDKDGITFNMSHAKALNDARGTVPQVYADYDGIYCSDGMTLAPEASDFAVIENCRVVNVCKREIRILAIKKVGDRGLNSTPASIAAHETNFMRPLINRSVTTTINGITKPGDVKKPKDGDVVITWKTRTNVAVALLIRPYNCPKAIEATVALELSNGV</sequence>
<dbReference type="Proteomes" id="UP000586067">
    <property type="component" value="Unassembled WGS sequence"/>
</dbReference>
<proteinExistence type="predicted"/>
<organism evidence="1 2">
    <name type="scientific">Marinomonas profundi</name>
    <dbReference type="NCBI Taxonomy" id="2726122"/>
    <lineage>
        <taxon>Bacteria</taxon>
        <taxon>Pseudomonadati</taxon>
        <taxon>Pseudomonadota</taxon>
        <taxon>Gammaproteobacteria</taxon>
        <taxon>Oceanospirillales</taxon>
        <taxon>Oceanospirillaceae</taxon>
        <taxon>Marinomonas</taxon>
    </lineage>
</organism>
<gene>
    <name evidence="1" type="ORF">HGG82_07945</name>
</gene>
<dbReference type="EMBL" id="JABAEK010000006">
    <property type="protein sequence ID" value="NLQ17559.1"/>
    <property type="molecule type" value="Genomic_DNA"/>
</dbReference>
<evidence type="ECO:0000313" key="2">
    <source>
        <dbReference type="Proteomes" id="UP000586067"/>
    </source>
</evidence>
<dbReference type="RefSeq" id="WP_168824526.1">
    <property type="nucleotide sequence ID" value="NZ_CP073013.1"/>
</dbReference>
<dbReference type="Pfam" id="PF10758">
    <property type="entry name" value="DUF2586"/>
    <property type="match status" value="1"/>
</dbReference>
<accession>A0A847QXY8</accession>
<name>A0A847QXY8_9GAMM</name>
<protein>
    <submittedName>
        <fullName evidence="1">DUF2586 family protein</fullName>
    </submittedName>
</protein>
<evidence type="ECO:0000313" key="1">
    <source>
        <dbReference type="EMBL" id="NLQ17559.1"/>
    </source>
</evidence>
<dbReference type="AlphaFoldDB" id="A0A847QXY8"/>
<keyword evidence="2" id="KW-1185">Reference proteome</keyword>
<reference evidence="1 2" key="1">
    <citation type="submission" date="2020-04" db="EMBL/GenBank/DDBJ databases">
        <title>Marinomonas sp. M1K-6 isolated from the deep seawater of the Mariana Trench.</title>
        <authorList>
            <person name="Li Y."/>
        </authorList>
    </citation>
    <scope>NUCLEOTIDE SEQUENCE [LARGE SCALE GENOMIC DNA]</scope>
    <source>
        <strain evidence="1 2">M1K-6</strain>
    </source>
</reference>
<dbReference type="InterPro" id="IPR019694">
    <property type="entry name" value="Phage_HP1_Orf23"/>
</dbReference>